<dbReference type="PANTHER" id="PTHR32338:SF10">
    <property type="entry name" value="N-ACETYL-GAMMA-GLUTAMYL-PHOSPHATE REDUCTASE, CHLOROPLASTIC-RELATED"/>
    <property type="match status" value="1"/>
</dbReference>
<proteinExistence type="inferred from homology"/>
<dbReference type="InterPro" id="IPR000534">
    <property type="entry name" value="Semialdehyde_DH_NAD-bd"/>
</dbReference>
<sequence>MSAGKKIFIDGEAGTTGLQVRQRLEARQDLEVLSISPELRKDNEARKQLLNSADLVILCLPDEAAVEAVALVENPDVRIIDASTAYRVDPDWVYGFPEMTEGHRERIASSKRVSNPGCYPTGAIALIKPLVEQGILPDTAHISVQGVSGYSGGGKALIAIHEGGEVEPFGTYGLGLGHKHVPEMMLHNGLKHRPLFLPSVGHFAQGMLVSVPLHFAQLKSGTTGNLIHEALVDHFRHSRFVKVQELNTTDALERGAFLRPDSLNNTNALELFVFANDKAGQAVLIARLDNLGKGASGAAVQNMNLMLGLPEVAGLETG</sequence>
<dbReference type="RefSeq" id="WP_269422302.1">
    <property type="nucleotide sequence ID" value="NZ_JAPWGY010000002.1"/>
</dbReference>
<dbReference type="SUPFAM" id="SSF55347">
    <property type="entry name" value="Glyceraldehyde-3-phosphate dehydrogenase-like, C-terminal domain"/>
    <property type="match status" value="1"/>
</dbReference>
<dbReference type="NCBIfam" id="TIGR01851">
    <property type="entry name" value="argC_other"/>
    <property type="match status" value="1"/>
</dbReference>
<comment type="caution">
    <text evidence="9">The sequence shown here is derived from an EMBL/GenBank/DDBJ whole genome shotgun (WGS) entry which is preliminary data.</text>
</comment>
<protein>
    <recommendedName>
        <fullName evidence="6">N-acetyl-gamma-glutamyl-phosphate reductase</fullName>
        <shortName evidence="6">AGPR</shortName>
        <ecNumber evidence="6">1.2.1.38</ecNumber>
    </recommendedName>
    <alternativeName>
        <fullName evidence="6">N-acetyl-glutamate semialdehyde dehydrogenase</fullName>
        <shortName evidence="6">NAGSA dehydrogenase</shortName>
    </alternativeName>
</protein>
<evidence type="ECO:0000256" key="7">
    <source>
        <dbReference type="PROSITE-ProRule" id="PRU10010"/>
    </source>
</evidence>
<organism evidence="9 10">
    <name type="scientific">Kiloniella laminariae</name>
    <dbReference type="NCBI Taxonomy" id="454162"/>
    <lineage>
        <taxon>Bacteria</taxon>
        <taxon>Pseudomonadati</taxon>
        <taxon>Pseudomonadota</taxon>
        <taxon>Alphaproteobacteria</taxon>
        <taxon>Rhodospirillales</taxon>
        <taxon>Kiloniellaceae</taxon>
        <taxon>Kiloniella</taxon>
    </lineage>
</organism>
<dbReference type="HAMAP" id="MF_01110">
    <property type="entry name" value="ArgC_type2"/>
    <property type="match status" value="1"/>
</dbReference>
<comment type="catalytic activity">
    <reaction evidence="6">
        <text>N-acetyl-L-glutamate 5-semialdehyde + phosphate + NADP(+) = N-acetyl-L-glutamyl 5-phosphate + NADPH + H(+)</text>
        <dbReference type="Rhea" id="RHEA:21588"/>
        <dbReference type="ChEBI" id="CHEBI:15378"/>
        <dbReference type="ChEBI" id="CHEBI:29123"/>
        <dbReference type="ChEBI" id="CHEBI:43474"/>
        <dbReference type="ChEBI" id="CHEBI:57783"/>
        <dbReference type="ChEBI" id="CHEBI:57936"/>
        <dbReference type="ChEBI" id="CHEBI:58349"/>
        <dbReference type="EC" id="1.2.1.38"/>
    </reaction>
</comment>
<dbReference type="Gene3D" id="3.40.50.720">
    <property type="entry name" value="NAD(P)-binding Rossmann-like Domain"/>
    <property type="match status" value="1"/>
</dbReference>
<dbReference type="CDD" id="cd17896">
    <property type="entry name" value="AGPR_2_N"/>
    <property type="match status" value="1"/>
</dbReference>
<gene>
    <name evidence="6 9" type="primary">argC</name>
    <name evidence="9" type="ORF">O4H49_04845</name>
</gene>
<dbReference type="PROSITE" id="PS01224">
    <property type="entry name" value="ARGC"/>
    <property type="match status" value="1"/>
</dbReference>
<keyword evidence="4 6" id="KW-0521">NADP</keyword>
<keyword evidence="3 6" id="KW-0028">Amino-acid biosynthesis</keyword>
<evidence type="ECO:0000256" key="2">
    <source>
        <dbReference type="ARBA" id="ARBA00022571"/>
    </source>
</evidence>
<comment type="similarity">
    <text evidence="6">Belongs to the NAGSA dehydrogenase family. Type 2 subfamily.</text>
</comment>
<evidence type="ECO:0000259" key="8">
    <source>
        <dbReference type="SMART" id="SM00859"/>
    </source>
</evidence>
<dbReference type="EC" id="1.2.1.38" evidence="6"/>
<dbReference type="InterPro" id="IPR023013">
    <property type="entry name" value="AGPR_AS"/>
</dbReference>
<dbReference type="GO" id="GO:0003942">
    <property type="term" value="F:N-acetyl-gamma-glutamyl-phosphate reductase activity"/>
    <property type="evidence" value="ECO:0007669"/>
    <property type="project" value="UniProtKB-EC"/>
</dbReference>
<feature type="active site" evidence="6 7">
    <location>
        <position position="118"/>
    </location>
</feature>
<evidence type="ECO:0000256" key="6">
    <source>
        <dbReference type="HAMAP-Rule" id="MF_01110"/>
    </source>
</evidence>
<evidence type="ECO:0000313" key="9">
    <source>
        <dbReference type="EMBL" id="MCZ4280090.1"/>
    </source>
</evidence>
<keyword evidence="2 6" id="KW-0055">Arginine biosynthesis</keyword>
<dbReference type="InterPro" id="IPR058924">
    <property type="entry name" value="AGPR_dimerisation_dom"/>
</dbReference>
<dbReference type="SUPFAM" id="SSF51735">
    <property type="entry name" value="NAD(P)-binding Rossmann-fold domains"/>
    <property type="match status" value="1"/>
</dbReference>
<comment type="function">
    <text evidence="6">Catalyzes the NADPH-dependent reduction of N-acetyl-5-glutamyl phosphate to yield N-acetyl-L-glutamate 5-semialdehyde.</text>
</comment>
<reference evidence="9" key="1">
    <citation type="submission" date="2022-12" db="EMBL/GenBank/DDBJ databases">
        <title>Bacterial isolates from different developmental stages of Nematostella vectensis.</title>
        <authorList>
            <person name="Fraune S."/>
        </authorList>
    </citation>
    <scope>NUCLEOTIDE SEQUENCE</scope>
    <source>
        <strain evidence="9">G21630-S1</strain>
    </source>
</reference>
<keyword evidence="1 6" id="KW-0963">Cytoplasm</keyword>
<comment type="pathway">
    <text evidence="6">Amino-acid biosynthesis; L-arginine biosynthesis; N(2)-acetyl-L-ornithine from L-glutamate: step 3/4.</text>
</comment>
<dbReference type="Pfam" id="PF22698">
    <property type="entry name" value="Semialdhyde_dhC_1"/>
    <property type="match status" value="1"/>
</dbReference>
<comment type="subcellular location">
    <subcellularLocation>
        <location evidence="6">Cytoplasm</location>
    </subcellularLocation>
</comment>
<evidence type="ECO:0000313" key="10">
    <source>
        <dbReference type="Proteomes" id="UP001069802"/>
    </source>
</evidence>
<dbReference type="PANTHER" id="PTHR32338">
    <property type="entry name" value="N-ACETYL-GAMMA-GLUTAMYL-PHOSPHATE REDUCTASE, CHLOROPLASTIC-RELATED-RELATED"/>
    <property type="match status" value="1"/>
</dbReference>
<evidence type="ECO:0000256" key="5">
    <source>
        <dbReference type="ARBA" id="ARBA00023002"/>
    </source>
</evidence>
<keyword evidence="10" id="KW-1185">Reference proteome</keyword>
<dbReference type="Pfam" id="PF01118">
    <property type="entry name" value="Semialdhyde_dh"/>
    <property type="match status" value="1"/>
</dbReference>
<dbReference type="InterPro" id="IPR036291">
    <property type="entry name" value="NAD(P)-bd_dom_sf"/>
</dbReference>
<feature type="domain" description="Semialdehyde dehydrogenase NAD-binding" evidence="8">
    <location>
        <begin position="6"/>
        <end position="107"/>
    </location>
</feature>
<dbReference type="Proteomes" id="UP001069802">
    <property type="component" value="Unassembled WGS sequence"/>
</dbReference>
<dbReference type="Gene3D" id="3.30.360.10">
    <property type="entry name" value="Dihydrodipicolinate Reductase, domain 2"/>
    <property type="match status" value="1"/>
</dbReference>
<dbReference type="InterPro" id="IPR010136">
    <property type="entry name" value="AGPR_type-2"/>
</dbReference>
<dbReference type="InterPro" id="IPR050085">
    <property type="entry name" value="AGPR"/>
</dbReference>
<dbReference type="EMBL" id="JAPWGY010000002">
    <property type="protein sequence ID" value="MCZ4280090.1"/>
    <property type="molecule type" value="Genomic_DNA"/>
</dbReference>
<evidence type="ECO:0000256" key="4">
    <source>
        <dbReference type="ARBA" id="ARBA00022857"/>
    </source>
</evidence>
<evidence type="ECO:0000256" key="3">
    <source>
        <dbReference type="ARBA" id="ARBA00022605"/>
    </source>
</evidence>
<evidence type="ECO:0000256" key="1">
    <source>
        <dbReference type="ARBA" id="ARBA00022490"/>
    </source>
</evidence>
<keyword evidence="5 6" id="KW-0560">Oxidoreductase</keyword>
<accession>A0ABT4LG64</accession>
<dbReference type="CDD" id="cd23935">
    <property type="entry name" value="AGPR_2_C"/>
    <property type="match status" value="1"/>
</dbReference>
<name>A0ABT4LG64_9PROT</name>
<dbReference type="SMART" id="SM00859">
    <property type="entry name" value="Semialdhyde_dh"/>
    <property type="match status" value="1"/>
</dbReference>